<protein>
    <submittedName>
        <fullName evidence="4">Thiamine phosphate synthase</fullName>
        <ecNumber evidence="4">2.5.1.3</ecNumber>
    </submittedName>
</protein>
<evidence type="ECO:0000313" key="5">
    <source>
        <dbReference type="Proteomes" id="UP001201701"/>
    </source>
</evidence>
<keyword evidence="2" id="KW-0784">Thiamine biosynthesis</keyword>
<dbReference type="NCBIfam" id="NF005080">
    <property type="entry name" value="PRK06512.1"/>
    <property type="match status" value="1"/>
</dbReference>
<dbReference type="Gene3D" id="3.20.20.70">
    <property type="entry name" value="Aldolase class I"/>
    <property type="match status" value="1"/>
</dbReference>
<dbReference type="InterPro" id="IPR013785">
    <property type="entry name" value="Aldolase_TIM"/>
</dbReference>
<evidence type="ECO:0000259" key="3">
    <source>
        <dbReference type="Pfam" id="PF02581"/>
    </source>
</evidence>
<dbReference type="CDD" id="cd00564">
    <property type="entry name" value="TMP_TenI"/>
    <property type="match status" value="1"/>
</dbReference>
<gene>
    <name evidence="4" type="ORF">L4923_26975</name>
</gene>
<dbReference type="SUPFAM" id="SSF51391">
    <property type="entry name" value="Thiamin phosphate synthase"/>
    <property type="match status" value="1"/>
</dbReference>
<evidence type="ECO:0000313" key="4">
    <source>
        <dbReference type="EMBL" id="MCG7508685.1"/>
    </source>
</evidence>
<dbReference type="EC" id="2.5.1.3" evidence="4"/>
<dbReference type="InterPro" id="IPR022998">
    <property type="entry name" value="ThiamineP_synth_TenI"/>
</dbReference>
<keyword evidence="4" id="KW-0808">Transferase</keyword>
<evidence type="ECO:0000256" key="2">
    <source>
        <dbReference type="ARBA" id="ARBA00022977"/>
    </source>
</evidence>
<evidence type="ECO:0000256" key="1">
    <source>
        <dbReference type="ARBA" id="ARBA00004948"/>
    </source>
</evidence>
<proteinExistence type="predicted"/>
<dbReference type="Proteomes" id="UP001201701">
    <property type="component" value="Unassembled WGS sequence"/>
</dbReference>
<keyword evidence="5" id="KW-1185">Reference proteome</keyword>
<comment type="caution">
    <text evidence="4">The sequence shown here is derived from an EMBL/GenBank/DDBJ whole genome shotgun (WGS) entry which is preliminary data.</text>
</comment>
<accession>A0ABS9QML7</accession>
<name>A0ABS9QML7_9HYPH</name>
<dbReference type="InterPro" id="IPR036206">
    <property type="entry name" value="ThiamineP_synth_sf"/>
</dbReference>
<comment type="pathway">
    <text evidence="1">Cofactor biosynthesis; thiamine diphosphate biosynthesis.</text>
</comment>
<reference evidence="4 5" key="1">
    <citation type="submission" date="2022-02" db="EMBL/GenBank/DDBJ databases">
        <title>Draft genome sequence of Mezorhizobium retamae strain IRAMC:0171 isolated from Retama raetam nodules.</title>
        <authorList>
            <person name="Bengaied R."/>
            <person name="Sbissi I."/>
            <person name="Huber K."/>
            <person name="Ghodbane F."/>
            <person name="Nouioui I."/>
            <person name="Tarhouni M."/>
            <person name="Gtari M."/>
        </authorList>
    </citation>
    <scope>NUCLEOTIDE SEQUENCE [LARGE SCALE GENOMIC DNA]</scope>
    <source>
        <strain evidence="4 5">IRAMC:0171</strain>
    </source>
</reference>
<dbReference type="GO" id="GO:0004789">
    <property type="term" value="F:thiamine-phosphate diphosphorylase activity"/>
    <property type="evidence" value="ECO:0007669"/>
    <property type="project" value="UniProtKB-EC"/>
</dbReference>
<dbReference type="Pfam" id="PF02581">
    <property type="entry name" value="TMP-TENI"/>
    <property type="match status" value="1"/>
</dbReference>
<dbReference type="RefSeq" id="WP_239370194.1">
    <property type="nucleotide sequence ID" value="NZ_JAKREW010000050.1"/>
</dbReference>
<dbReference type="PANTHER" id="PTHR20857:SF23">
    <property type="entry name" value="THIAMINE BIOSYNTHETIC BIFUNCTIONAL ENZYME"/>
    <property type="match status" value="1"/>
</dbReference>
<organism evidence="4 5">
    <name type="scientific">Mesorhizobium retamae</name>
    <dbReference type="NCBI Taxonomy" id="2912854"/>
    <lineage>
        <taxon>Bacteria</taxon>
        <taxon>Pseudomonadati</taxon>
        <taxon>Pseudomonadota</taxon>
        <taxon>Alphaproteobacteria</taxon>
        <taxon>Hyphomicrobiales</taxon>
        <taxon>Phyllobacteriaceae</taxon>
        <taxon>Mesorhizobium</taxon>
    </lineage>
</organism>
<sequence length="215" mass="22619">MTENIPPDRCRIVLIPPAGTSAERVVSAFAGGDIASLILPQDDRDEVSFQAYAEKIVPTAQAAGIAVVIAGDSRIAGRVKADGLHIEAGKAELADAIDRLQDRMMVGVGGAKTRDDALELGEERPDYIFFGRFGYDTKPEPHARNLSLGQWWAEMIEIPCIVMAGSDVASVQAVAATGAEFVALSSAVFADGAEPAAVIAKANTLLDETAPRLEG</sequence>
<dbReference type="PANTHER" id="PTHR20857">
    <property type="entry name" value="THIAMINE-PHOSPHATE PYROPHOSPHORYLASE"/>
    <property type="match status" value="1"/>
</dbReference>
<feature type="domain" description="Thiamine phosphate synthase/TenI" evidence="3">
    <location>
        <begin position="20"/>
        <end position="188"/>
    </location>
</feature>
<dbReference type="EMBL" id="JAKREW010000050">
    <property type="protein sequence ID" value="MCG7508685.1"/>
    <property type="molecule type" value="Genomic_DNA"/>
</dbReference>